<dbReference type="InterPro" id="IPR052189">
    <property type="entry name" value="L-asp_N-monooxygenase_NS-form"/>
</dbReference>
<name>A0AB39RBS4_9ACTN</name>
<protein>
    <submittedName>
        <fullName evidence="3">FAD/NAD(P)-binding protein</fullName>
    </submittedName>
</protein>
<dbReference type="PANTHER" id="PTHR40254">
    <property type="entry name" value="BLR0577 PROTEIN"/>
    <property type="match status" value="1"/>
</dbReference>
<dbReference type="RefSeq" id="WP_369245523.1">
    <property type="nucleotide sequence ID" value="NZ_CP163443.1"/>
</dbReference>
<feature type="region of interest" description="Disordered" evidence="1">
    <location>
        <begin position="538"/>
        <end position="570"/>
    </location>
</feature>
<accession>A0AB39RBS4</accession>
<sequence>MSTGRPSLVIVGAGPRGTGLLERIAANAPELYGDSGTQGIEGLDIHFVDPYPPGAGRIWREEQSPLLWMNSEAQDVTMFTDETVDMAGPVLEGPTLHEWASLDGRTFADRPRQGAYMRWVYERAVAALPPGIRVQHHQRRALRVNGPREGRQQVWLEGRPRPLLADLVVLALGHLDAELDDEQRELAAYAREHGLVHLPPDFTADSDLSALAPGEPVLVRGFGLAFVDLMVLLTEGRGGRYDGETYQPSGREPILHVGSRRGVPYHSKIGYGWEGERPPLPRFFGPAQIDELLARPGGFDFRRDVWPLAEKELGFAHYHRLFAAHPERTRIAWTDFEEKYAAAEGVEIQALVASAVPDPADRLDLDALDHPLDGVRHTSYEELQSGLRGYIEGDLERRHDPSHSPDLAVFLGLLSVYGQLVRLGDIGSWWHGFFSYLASGPPGPRLRQMLALSRAGILKFVGADMTVTAEGGVFRAGSATVPGATIEARALVEARLPHPTVERTRDSLLRELYADGAAATPEGLLAVDPADGRVLDRSGTPHPRRFALGPHTDARGSGAFTRPRTGGPAFRQNDATARAALAFLRALSCRAAA</sequence>
<evidence type="ECO:0000259" key="2">
    <source>
        <dbReference type="Pfam" id="PF13454"/>
    </source>
</evidence>
<dbReference type="Pfam" id="PF13454">
    <property type="entry name" value="NAD_binding_9"/>
    <property type="match status" value="1"/>
</dbReference>
<evidence type="ECO:0000313" key="3">
    <source>
        <dbReference type="EMBL" id="XDQ52229.1"/>
    </source>
</evidence>
<reference evidence="3" key="1">
    <citation type="submission" date="2024-07" db="EMBL/GenBank/DDBJ databases">
        <authorList>
            <person name="Yu S.T."/>
        </authorList>
    </citation>
    <scope>NUCLEOTIDE SEQUENCE</scope>
    <source>
        <strain evidence="3">R41</strain>
    </source>
</reference>
<dbReference type="EMBL" id="CP163443">
    <property type="protein sequence ID" value="XDQ52229.1"/>
    <property type="molecule type" value="Genomic_DNA"/>
</dbReference>
<organism evidence="3">
    <name type="scientific">Streptomyces sp. R41</name>
    <dbReference type="NCBI Taxonomy" id="3238632"/>
    <lineage>
        <taxon>Bacteria</taxon>
        <taxon>Bacillati</taxon>
        <taxon>Actinomycetota</taxon>
        <taxon>Actinomycetes</taxon>
        <taxon>Kitasatosporales</taxon>
        <taxon>Streptomycetaceae</taxon>
        <taxon>Streptomyces</taxon>
    </lineage>
</organism>
<feature type="domain" description="FAD-dependent urate hydroxylase HpyO/Asp monooxygenase CreE-like FAD/NAD(P)-binding" evidence="2">
    <location>
        <begin position="9"/>
        <end position="174"/>
    </location>
</feature>
<gene>
    <name evidence="3" type="ORF">AB5J53_11445</name>
</gene>
<dbReference type="AlphaFoldDB" id="A0AB39RBS4"/>
<evidence type="ECO:0000256" key="1">
    <source>
        <dbReference type="SAM" id="MobiDB-lite"/>
    </source>
</evidence>
<dbReference type="InterPro" id="IPR038732">
    <property type="entry name" value="HpyO/CreE_NAD-binding"/>
</dbReference>
<dbReference type="PANTHER" id="PTHR40254:SF1">
    <property type="entry name" value="BLR0577 PROTEIN"/>
    <property type="match status" value="1"/>
</dbReference>
<proteinExistence type="predicted"/>